<dbReference type="FunFam" id="3.40.50.720:FF:000039">
    <property type="entry name" value="Alcohol dehydrogenase AdhP"/>
    <property type="match status" value="1"/>
</dbReference>
<evidence type="ECO:0000256" key="7">
    <source>
        <dbReference type="RuleBase" id="RU361277"/>
    </source>
</evidence>
<dbReference type="GO" id="GO:0004022">
    <property type="term" value="F:alcohol dehydrogenase (NAD+) activity"/>
    <property type="evidence" value="ECO:0007669"/>
    <property type="project" value="TreeGrafter"/>
</dbReference>
<dbReference type="Pfam" id="PF00107">
    <property type="entry name" value="ADH_zinc_N"/>
    <property type="match status" value="1"/>
</dbReference>
<dbReference type="InterPro" id="IPR011032">
    <property type="entry name" value="GroES-like_sf"/>
</dbReference>
<dbReference type="OrthoDB" id="1879366at2759"/>
<comment type="similarity">
    <text evidence="2 7">Belongs to the zinc-containing alcohol dehydrogenase family.</text>
</comment>
<gene>
    <name evidence="9" type="ORF">M430DRAFT_120742</name>
</gene>
<comment type="cofactor">
    <cofactor evidence="1 7">
        <name>Zn(2+)</name>
        <dbReference type="ChEBI" id="CHEBI:29105"/>
    </cofactor>
</comment>
<evidence type="ECO:0000256" key="4">
    <source>
        <dbReference type="ARBA" id="ARBA00022833"/>
    </source>
</evidence>
<sequence length="363" mass="38089">MPAAIPTTQTVARVYELGGGVQFEDDYPVPTPANNEVLAKVLYTGVCQSDLHTKAGTAAGADGNPITNIKLPHIGGHEGVGRVIALGPGCASDIHVGDLVGIRFASRICRRCEFCLAGKEQHCIRGTNHLHHEDGSFQEYIALDADYLTVLPQDIDPAIIGPVLCAGVTAYKAVLNCGLRAGEWLVVVGAGGGLGHLAVQYGLAVGAQVLAVDSGSEKEKFVKELGVHAFIDFAQTKDLIQDVHDITSGGAHAVVVTAGSPKAFKSAADMLRVGGILSCVGIPPGKAFIEVPVCTIVIKGLRITGNLVGSLKECLEAVELVRRGVVKPKVSVRPFKDLPAVYEELERGDIAGRIVLKVSQDVD</sequence>
<dbReference type="SUPFAM" id="SSF51735">
    <property type="entry name" value="NAD(P)-binding Rossmann-fold domains"/>
    <property type="match status" value="1"/>
</dbReference>
<dbReference type="InterPro" id="IPR020843">
    <property type="entry name" value="ER"/>
</dbReference>
<evidence type="ECO:0000313" key="9">
    <source>
        <dbReference type="EMBL" id="PSS20714.1"/>
    </source>
</evidence>
<keyword evidence="10" id="KW-1185">Reference proteome</keyword>
<protein>
    <recommendedName>
        <fullName evidence="8">Enoyl reductase (ER) domain-containing protein</fullName>
    </recommendedName>
</protein>
<dbReference type="SMART" id="SM00829">
    <property type="entry name" value="PKS_ER"/>
    <property type="match status" value="1"/>
</dbReference>
<evidence type="ECO:0000256" key="3">
    <source>
        <dbReference type="ARBA" id="ARBA00022723"/>
    </source>
</evidence>
<dbReference type="Gene3D" id="3.40.50.720">
    <property type="entry name" value="NAD(P)-binding Rossmann-like Domain"/>
    <property type="match status" value="1"/>
</dbReference>
<dbReference type="InterPro" id="IPR013149">
    <property type="entry name" value="ADH-like_C"/>
</dbReference>
<evidence type="ECO:0000256" key="5">
    <source>
        <dbReference type="ARBA" id="ARBA00023002"/>
    </source>
</evidence>
<dbReference type="Gene3D" id="3.90.180.10">
    <property type="entry name" value="Medium-chain alcohol dehydrogenases, catalytic domain"/>
    <property type="match status" value="1"/>
</dbReference>
<keyword evidence="6" id="KW-0520">NAD</keyword>
<keyword evidence="5" id="KW-0560">Oxidoreductase</keyword>
<dbReference type="InterPro" id="IPR002328">
    <property type="entry name" value="ADH_Zn_CS"/>
</dbReference>
<dbReference type="InParanoid" id="A0A2T3B4Z1"/>
<feature type="domain" description="Enoyl reductase (ER)" evidence="8">
    <location>
        <begin position="18"/>
        <end position="356"/>
    </location>
</feature>
<dbReference type="GO" id="GO:0008270">
    <property type="term" value="F:zinc ion binding"/>
    <property type="evidence" value="ECO:0007669"/>
    <property type="project" value="InterPro"/>
</dbReference>
<dbReference type="PANTHER" id="PTHR42940:SF6">
    <property type="entry name" value="DEHYDROGENASE, PUTATIVE (AFU_ORTHOLOGUE AFUA_2G04590)-RELATED"/>
    <property type="match status" value="1"/>
</dbReference>
<evidence type="ECO:0000313" key="10">
    <source>
        <dbReference type="Proteomes" id="UP000241818"/>
    </source>
</evidence>
<keyword evidence="4 7" id="KW-0862">Zinc</keyword>
<dbReference type="AlphaFoldDB" id="A0A2T3B4Z1"/>
<dbReference type="PROSITE" id="PS00059">
    <property type="entry name" value="ADH_ZINC"/>
    <property type="match status" value="1"/>
</dbReference>
<dbReference type="SUPFAM" id="SSF50129">
    <property type="entry name" value="GroES-like"/>
    <property type="match status" value="1"/>
</dbReference>
<dbReference type="RefSeq" id="XP_024721984.1">
    <property type="nucleotide sequence ID" value="XM_024861785.1"/>
</dbReference>
<dbReference type="STRING" id="857342.A0A2T3B4Z1"/>
<reference evidence="9 10" key="1">
    <citation type="journal article" date="2018" name="New Phytol.">
        <title>Comparative genomics and transcriptomics depict ericoid mycorrhizal fungi as versatile saprotrophs and plant mutualists.</title>
        <authorList>
            <person name="Martino E."/>
            <person name="Morin E."/>
            <person name="Grelet G.A."/>
            <person name="Kuo A."/>
            <person name="Kohler A."/>
            <person name="Daghino S."/>
            <person name="Barry K.W."/>
            <person name="Cichocki N."/>
            <person name="Clum A."/>
            <person name="Dockter R.B."/>
            <person name="Hainaut M."/>
            <person name="Kuo R.C."/>
            <person name="LaButti K."/>
            <person name="Lindahl B.D."/>
            <person name="Lindquist E.A."/>
            <person name="Lipzen A."/>
            <person name="Khouja H.R."/>
            <person name="Magnuson J."/>
            <person name="Murat C."/>
            <person name="Ohm R.A."/>
            <person name="Singer S.W."/>
            <person name="Spatafora J.W."/>
            <person name="Wang M."/>
            <person name="Veneault-Fourrey C."/>
            <person name="Henrissat B."/>
            <person name="Grigoriev I.V."/>
            <person name="Martin F.M."/>
            <person name="Perotto S."/>
        </authorList>
    </citation>
    <scope>NUCLEOTIDE SEQUENCE [LARGE SCALE GENOMIC DNA]</scope>
    <source>
        <strain evidence="9 10">ATCC 22711</strain>
    </source>
</reference>
<dbReference type="InterPro" id="IPR036291">
    <property type="entry name" value="NAD(P)-bd_dom_sf"/>
</dbReference>
<organism evidence="9 10">
    <name type="scientific">Amorphotheca resinae ATCC 22711</name>
    <dbReference type="NCBI Taxonomy" id="857342"/>
    <lineage>
        <taxon>Eukaryota</taxon>
        <taxon>Fungi</taxon>
        <taxon>Dikarya</taxon>
        <taxon>Ascomycota</taxon>
        <taxon>Pezizomycotina</taxon>
        <taxon>Leotiomycetes</taxon>
        <taxon>Helotiales</taxon>
        <taxon>Amorphothecaceae</taxon>
        <taxon>Amorphotheca</taxon>
    </lineage>
</organism>
<accession>A0A2T3B4Z1</accession>
<evidence type="ECO:0000256" key="6">
    <source>
        <dbReference type="ARBA" id="ARBA00023027"/>
    </source>
</evidence>
<dbReference type="GeneID" id="36569866"/>
<name>A0A2T3B4Z1_AMORE</name>
<dbReference type="Pfam" id="PF08240">
    <property type="entry name" value="ADH_N"/>
    <property type="match status" value="1"/>
</dbReference>
<dbReference type="Proteomes" id="UP000241818">
    <property type="component" value="Unassembled WGS sequence"/>
</dbReference>
<dbReference type="GO" id="GO:0005737">
    <property type="term" value="C:cytoplasm"/>
    <property type="evidence" value="ECO:0007669"/>
    <property type="project" value="TreeGrafter"/>
</dbReference>
<evidence type="ECO:0000256" key="1">
    <source>
        <dbReference type="ARBA" id="ARBA00001947"/>
    </source>
</evidence>
<dbReference type="EMBL" id="KZ679010">
    <property type="protein sequence ID" value="PSS20714.1"/>
    <property type="molecule type" value="Genomic_DNA"/>
</dbReference>
<proteinExistence type="inferred from homology"/>
<evidence type="ECO:0000256" key="2">
    <source>
        <dbReference type="ARBA" id="ARBA00008072"/>
    </source>
</evidence>
<keyword evidence="3 7" id="KW-0479">Metal-binding</keyword>
<dbReference type="PANTHER" id="PTHR42940">
    <property type="entry name" value="ALCOHOL DEHYDROGENASE 1-RELATED"/>
    <property type="match status" value="1"/>
</dbReference>
<dbReference type="InterPro" id="IPR013154">
    <property type="entry name" value="ADH-like_N"/>
</dbReference>
<dbReference type="CDD" id="cd08297">
    <property type="entry name" value="CAD3"/>
    <property type="match status" value="1"/>
</dbReference>
<evidence type="ECO:0000259" key="8">
    <source>
        <dbReference type="SMART" id="SM00829"/>
    </source>
</evidence>